<dbReference type="RefSeq" id="WP_126465073.1">
    <property type="nucleotide sequence ID" value="NZ_JAUSWF010000001.1"/>
</dbReference>
<evidence type="ECO:0000256" key="6">
    <source>
        <dbReference type="ARBA" id="ARBA00023134"/>
    </source>
</evidence>
<protein>
    <recommendedName>
        <fullName evidence="2 8">GTPase Era</fullName>
    </recommendedName>
</protein>
<proteinExistence type="inferred from homology"/>
<dbReference type="InterPro" id="IPR015946">
    <property type="entry name" value="KH_dom-like_a/b"/>
</dbReference>
<keyword evidence="8" id="KW-1003">Cell membrane</keyword>
<dbReference type="AlphaFoldDB" id="A0A448V159"/>
<dbReference type="InterPro" id="IPR004044">
    <property type="entry name" value="KH_dom_type_2"/>
</dbReference>
<dbReference type="HAMAP" id="MF_00367">
    <property type="entry name" value="GTPase_Era"/>
    <property type="match status" value="1"/>
</dbReference>
<dbReference type="PRINTS" id="PR00326">
    <property type="entry name" value="GTP1OBG"/>
</dbReference>
<evidence type="ECO:0000256" key="3">
    <source>
        <dbReference type="ARBA" id="ARBA00022517"/>
    </source>
</evidence>
<dbReference type="GO" id="GO:0005886">
    <property type="term" value="C:plasma membrane"/>
    <property type="evidence" value="ECO:0007669"/>
    <property type="project" value="UniProtKB-SubCell"/>
</dbReference>
<dbReference type="Proteomes" id="UP000269544">
    <property type="component" value="Chromosome"/>
</dbReference>
<feature type="binding site" evidence="8">
    <location>
        <begin position="122"/>
        <end position="125"/>
    </location>
    <ligand>
        <name>GTP</name>
        <dbReference type="ChEBI" id="CHEBI:37565"/>
    </ligand>
</feature>
<dbReference type="PROSITE" id="PS50823">
    <property type="entry name" value="KH_TYPE_2"/>
    <property type="match status" value="1"/>
</dbReference>
<dbReference type="NCBIfam" id="TIGR00231">
    <property type="entry name" value="small_GTP"/>
    <property type="match status" value="1"/>
</dbReference>
<accession>A0A448V159</accession>
<evidence type="ECO:0000256" key="2">
    <source>
        <dbReference type="ARBA" id="ARBA00020484"/>
    </source>
</evidence>
<dbReference type="GO" id="GO:0005829">
    <property type="term" value="C:cytosol"/>
    <property type="evidence" value="ECO:0007669"/>
    <property type="project" value="TreeGrafter"/>
</dbReference>
<sequence length="298" mass="33521">MYKSGFVSVVGRPNVGKSTLLNRILKEKISITSNKAQTTRNTITMIHSEDRGQIVFLDTPGIQSPRNKLGDYMLKASVSSMEGVDLILMVADMSNYMGPKEKMILNALESYKGEIPIFLAINKIDAAPKEEILPILDSFAKTGLFQEIIPISAAEGENVDHLIDTIFEYLPEGPQYFPEDMITDQPEKFVVAEMIREKGLTYLREEVPHGIAVAIEKMKHFDDKEMTAIDATIYVERDSHKGIIIGRGGQMLKKIGTEARKEIQGLLGEKVHLNLWVKVSKNWREKDEKVSSFGYRAD</sequence>
<dbReference type="SUPFAM" id="SSF52540">
    <property type="entry name" value="P-loop containing nucleoside triphosphate hydrolases"/>
    <property type="match status" value="1"/>
</dbReference>
<organism evidence="13 14">
    <name type="scientific">Aedoeadaptatus ivorii</name>
    <dbReference type="NCBI Taxonomy" id="54006"/>
    <lineage>
        <taxon>Bacteria</taxon>
        <taxon>Bacillati</taxon>
        <taxon>Bacillota</taxon>
        <taxon>Tissierellia</taxon>
        <taxon>Tissierellales</taxon>
        <taxon>Peptoniphilaceae</taxon>
        <taxon>Aedoeadaptatus</taxon>
    </lineage>
</organism>
<keyword evidence="14" id="KW-1185">Reference proteome</keyword>
<keyword evidence="8" id="KW-0963">Cytoplasm</keyword>
<keyword evidence="4 8" id="KW-0547">Nucleotide-binding</keyword>
<keyword evidence="8" id="KW-0699">rRNA-binding</keyword>
<dbReference type="FunFam" id="3.30.300.20:FF:000003">
    <property type="entry name" value="GTPase Era"/>
    <property type="match status" value="1"/>
</dbReference>
<dbReference type="NCBIfam" id="NF000908">
    <property type="entry name" value="PRK00089.1"/>
    <property type="match status" value="1"/>
</dbReference>
<evidence type="ECO:0000256" key="4">
    <source>
        <dbReference type="ARBA" id="ARBA00022741"/>
    </source>
</evidence>
<dbReference type="InterPro" id="IPR030388">
    <property type="entry name" value="G_ERA_dom"/>
</dbReference>
<comment type="similarity">
    <text evidence="1 8 9 10">Belongs to the TRAFAC class TrmE-Era-EngA-EngB-Septin-like GTPase superfamily. Era GTPase family.</text>
</comment>
<feature type="binding site" evidence="8">
    <location>
        <begin position="58"/>
        <end position="62"/>
    </location>
    <ligand>
        <name>GTP</name>
        <dbReference type="ChEBI" id="CHEBI:37565"/>
    </ligand>
</feature>
<dbReference type="CDD" id="cd22534">
    <property type="entry name" value="KH-II_Era"/>
    <property type="match status" value="1"/>
</dbReference>
<keyword evidence="3 8" id="KW-0690">Ribosome biogenesis</keyword>
<dbReference type="GO" id="GO:0003924">
    <property type="term" value="F:GTPase activity"/>
    <property type="evidence" value="ECO:0007669"/>
    <property type="project" value="UniProtKB-UniRule"/>
</dbReference>
<dbReference type="FunFam" id="3.40.50.300:FF:000094">
    <property type="entry name" value="GTPase Era"/>
    <property type="match status" value="1"/>
</dbReference>
<evidence type="ECO:0000256" key="1">
    <source>
        <dbReference type="ARBA" id="ARBA00007921"/>
    </source>
</evidence>
<feature type="region of interest" description="G1" evidence="9">
    <location>
        <begin position="11"/>
        <end position="18"/>
    </location>
</feature>
<reference evidence="13 14" key="1">
    <citation type="submission" date="2018-12" db="EMBL/GenBank/DDBJ databases">
        <authorList>
            <consortium name="Pathogen Informatics"/>
        </authorList>
    </citation>
    <scope>NUCLEOTIDE SEQUENCE [LARGE SCALE GENOMIC DNA]</scope>
    <source>
        <strain evidence="13 14">NCTC13079</strain>
    </source>
</reference>
<evidence type="ECO:0000256" key="8">
    <source>
        <dbReference type="HAMAP-Rule" id="MF_00367"/>
    </source>
</evidence>
<dbReference type="InterPro" id="IPR009019">
    <property type="entry name" value="KH_sf_prok-type"/>
</dbReference>
<feature type="binding site" evidence="8">
    <location>
        <begin position="11"/>
        <end position="18"/>
    </location>
    <ligand>
        <name>GTP</name>
        <dbReference type="ChEBI" id="CHEBI:37565"/>
    </ligand>
</feature>
<dbReference type="PROSITE" id="PS51713">
    <property type="entry name" value="G_ERA"/>
    <property type="match status" value="1"/>
</dbReference>
<feature type="domain" description="KH type-2" evidence="11">
    <location>
        <begin position="203"/>
        <end position="281"/>
    </location>
</feature>
<keyword evidence="5 8" id="KW-0694">RNA-binding</keyword>
<evidence type="ECO:0000259" key="12">
    <source>
        <dbReference type="PROSITE" id="PS51713"/>
    </source>
</evidence>
<dbReference type="GO" id="GO:0070181">
    <property type="term" value="F:small ribosomal subunit rRNA binding"/>
    <property type="evidence" value="ECO:0007669"/>
    <property type="project" value="UniProtKB-UniRule"/>
</dbReference>
<keyword evidence="7 8" id="KW-0472">Membrane</keyword>
<feature type="region of interest" description="G3" evidence="9">
    <location>
        <begin position="58"/>
        <end position="61"/>
    </location>
</feature>
<feature type="region of interest" description="G5" evidence="9">
    <location>
        <begin position="151"/>
        <end position="153"/>
    </location>
</feature>
<dbReference type="SUPFAM" id="SSF54814">
    <property type="entry name" value="Prokaryotic type KH domain (KH-domain type II)"/>
    <property type="match status" value="1"/>
</dbReference>
<evidence type="ECO:0000256" key="9">
    <source>
        <dbReference type="PROSITE-ProRule" id="PRU01050"/>
    </source>
</evidence>
<dbReference type="Gene3D" id="3.30.300.20">
    <property type="match status" value="1"/>
</dbReference>
<dbReference type="Gene3D" id="3.40.50.300">
    <property type="entry name" value="P-loop containing nucleotide triphosphate hydrolases"/>
    <property type="match status" value="1"/>
</dbReference>
<evidence type="ECO:0000313" key="13">
    <source>
        <dbReference type="EMBL" id="VEJ35253.1"/>
    </source>
</evidence>
<feature type="region of interest" description="G4" evidence="9">
    <location>
        <begin position="122"/>
        <end position="125"/>
    </location>
</feature>
<dbReference type="PANTHER" id="PTHR42698">
    <property type="entry name" value="GTPASE ERA"/>
    <property type="match status" value="1"/>
</dbReference>
<evidence type="ECO:0000256" key="10">
    <source>
        <dbReference type="RuleBase" id="RU003761"/>
    </source>
</evidence>
<feature type="domain" description="Era-type G" evidence="12">
    <location>
        <begin position="3"/>
        <end position="172"/>
    </location>
</feature>
<dbReference type="Pfam" id="PF07650">
    <property type="entry name" value="KH_2"/>
    <property type="match status" value="1"/>
</dbReference>
<dbReference type="GO" id="GO:0043024">
    <property type="term" value="F:ribosomal small subunit binding"/>
    <property type="evidence" value="ECO:0007669"/>
    <property type="project" value="TreeGrafter"/>
</dbReference>
<dbReference type="InterPro" id="IPR005662">
    <property type="entry name" value="GTPase_Era-like"/>
</dbReference>
<keyword evidence="6 8" id="KW-0342">GTP-binding</keyword>
<dbReference type="GO" id="GO:0000028">
    <property type="term" value="P:ribosomal small subunit assembly"/>
    <property type="evidence" value="ECO:0007669"/>
    <property type="project" value="TreeGrafter"/>
</dbReference>
<dbReference type="InterPro" id="IPR006073">
    <property type="entry name" value="GTP-bd"/>
</dbReference>
<dbReference type="OrthoDB" id="9805918at2"/>
<gene>
    <name evidence="8 13" type="primary">era</name>
    <name evidence="13" type="ORF">NCTC13079_00589</name>
</gene>
<evidence type="ECO:0000259" key="11">
    <source>
        <dbReference type="PROSITE" id="PS50823"/>
    </source>
</evidence>
<comment type="subunit">
    <text evidence="8">Monomer.</text>
</comment>
<dbReference type="KEGG" id="piv:NCTC13079_00589"/>
<dbReference type="InterPro" id="IPR005225">
    <property type="entry name" value="Small_GTP-bd"/>
</dbReference>
<dbReference type="NCBIfam" id="TIGR00436">
    <property type="entry name" value="era"/>
    <property type="match status" value="1"/>
</dbReference>
<comment type="function">
    <text evidence="8">An essential GTPase that binds both GDP and GTP, with rapid nucleotide exchange. Plays a role in 16S rRNA processing and 30S ribosomal subunit biogenesis and possibly also in cell cycle regulation and energy metabolism.</text>
</comment>
<feature type="region of interest" description="G2" evidence="9">
    <location>
        <begin position="37"/>
        <end position="41"/>
    </location>
</feature>
<evidence type="ECO:0000313" key="14">
    <source>
        <dbReference type="Proteomes" id="UP000269544"/>
    </source>
</evidence>
<dbReference type="EMBL" id="LR134523">
    <property type="protein sequence ID" value="VEJ35253.1"/>
    <property type="molecule type" value="Genomic_DNA"/>
</dbReference>
<dbReference type="CDD" id="cd04163">
    <property type="entry name" value="Era"/>
    <property type="match status" value="1"/>
</dbReference>
<dbReference type="GO" id="GO:0005525">
    <property type="term" value="F:GTP binding"/>
    <property type="evidence" value="ECO:0007669"/>
    <property type="project" value="UniProtKB-UniRule"/>
</dbReference>
<evidence type="ECO:0000256" key="7">
    <source>
        <dbReference type="ARBA" id="ARBA00023136"/>
    </source>
</evidence>
<dbReference type="PANTHER" id="PTHR42698:SF1">
    <property type="entry name" value="GTPASE ERA, MITOCHONDRIAL"/>
    <property type="match status" value="1"/>
</dbReference>
<comment type="subcellular location">
    <subcellularLocation>
        <location evidence="8">Cytoplasm</location>
    </subcellularLocation>
    <subcellularLocation>
        <location evidence="8">Cell membrane</location>
        <topology evidence="8">Peripheral membrane protein</topology>
    </subcellularLocation>
</comment>
<dbReference type="InterPro" id="IPR027417">
    <property type="entry name" value="P-loop_NTPase"/>
</dbReference>
<dbReference type="Pfam" id="PF01926">
    <property type="entry name" value="MMR_HSR1"/>
    <property type="match status" value="1"/>
</dbReference>
<name>A0A448V159_9FIRM</name>
<evidence type="ECO:0000256" key="5">
    <source>
        <dbReference type="ARBA" id="ARBA00022884"/>
    </source>
</evidence>